<dbReference type="InterPro" id="IPR023753">
    <property type="entry name" value="FAD/NAD-binding_dom"/>
</dbReference>
<dbReference type="Pfam" id="PF22366">
    <property type="entry name" value="NDH2_C"/>
    <property type="match status" value="1"/>
</dbReference>
<dbReference type="PANTHER" id="PTHR43706:SF47">
    <property type="entry name" value="EXTERNAL NADH-UBIQUINONE OXIDOREDUCTASE 1, MITOCHONDRIAL-RELATED"/>
    <property type="match status" value="1"/>
</dbReference>
<dbReference type="SMART" id="SM00100">
    <property type="entry name" value="cNMP"/>
    <property type="match status" value="1"/>
</dbReference>
<dbReference type="SUPFAM" id="SSF51206">
    <property type="entry name" value="cAMP-binding domain-like"/>
    <property type="match status" value="1"/>
</dbReference>
<dbReference type="InterPro" id="IPR054585">
    <property type="entry name" value="NDH2-like_C"/>
</dbReference>
<evidence type="ECO:0000256" key="1">
    <source>
        <dbReference type="ARBA" id="ARBA00005272"/>
    </source>
</evidence>
<dbReference type="Gene3D" id="2.60.120.10">
    <property type="entry name" value="Jelly Rolls"/>
    <property type="match status" value="1"/>
</dbReference>
<comment type="similarity">
    <text evidence="1">Belongs to the NADH dehydrogenase family.</text>
</comment>
<evidence type="ECO:0000259" key="9">
    <source>
        <dbReference type="PROSITE" id="PS50042"/>
    </source>
</evidence>
<gene>
    <name evidence="10" type="ORF">CKO21_10360</name>
</gene>
<sequence length="535" mass="59883">MFAARNLRRKLGDSAEIELINAENYFVFQPLLPEVAAGQITAPHAATPLRLLLKGVFVRKAIVHGIDFEKREITVFQGVQRRPTVVRYDHLVLALGQSTDLSMITGLSEHAMTLKTLEDGRLLRSHVIEKLEHAEITQLPEVKRQTLTFTVIGAGFSGIETVGEMAEFIDRSLKYYKNVDRSEIRIVVIEMADRALAELPTTLGTYARRKLEARGIEFQLNTGVTSASGTHLVTSKGEWIGTRTIVATIGNAPSKLVRELGLPLKAGKIQVDRSFRVPEVDNVWALGDCALIPMVDSPQEKSDYAPPTAQFAVREARHLVKCIHASFRGKPLKPFSYSSKGALASLGARRGVGDLMGIKISGFPAWLIWRAYYVAFLPGMSTRFRVLMNWLLDMITPRNVAQLSKPRPPGARHVLYHAGDRIYEKGNRADGVYTVVSGAVEMITEDPQTGKEYRRRLGPGEHFGMRLILGEDRRQATARAAEHTRVLILEREEVMKIADGIEDFRHHFETLIERELGHYWDWRGTSSKNDVSAVD</sequence>
<evidence type="ECO:0000256" key="6">
    <source>
        <dbReference type="ARBA" id="ARBA00023002"/>
    </source>
</evidence>
<organism evidence="10 11">
    <name type="scientific">Rhodovibrio salinarum</name>
    <dbReference type="NCBI Taxonomy" id="1087"/>
    <lineage>
        <taxon>Bacteria</taxon>
        <taxon>Pseudomonadati</taxon>
        <taxon>Pseudomonadota</taxon>
        <taxon>Alphaproteobacteria</taxon>
        <taxon>Rhodospirillales</taxon>
        <taxon>Rhodovibrionaceae</taxon>
        <taxon>Rhodovibrio</taxon>
    </lineage>
</organism>
<dbReference type="Proteomes" id="UP000778970">
    <property type="component" value="Unassembled WGS sequence"/>
</dbReference>
<keyword evidence="5" id="KW-0809">Transit peptide</keyword>
<dbReference type="SUPFAM" id="SSF51905">
    <property type="entry name" value="FAD/NAD(P)-binding domain"/>
    <property type="match status" value="2"/>
</dbReference>
<proteinExistence type="inferred from homology"/>
<evidence type="ECO:0000313" key="11">
    <source>
        <dbReference type="Proteomes" id="UP000778970"/>
    </source>
</evidence>
<dbReference type="GO" id="GO:0050136">
    <property type="term" value="F:NADH dehydrogenase (quinone) (non-electrogenic) activity"/>
    <property type="evidence" value="ECO:0007669"/>
    <property type="project" value="UniProtKB-EC"/>
</dbReference>
<feature type="domain" description="Cyclic nucleotide-binding" evidence="9">
    <location>
        <begin position="416"/>
        <end position="497"/>
    </location>
</feature>
<dbReference type="PROSITE" id="PS50042">
    <property type="entry name" value="CNMP_BINDING_3"/>
    <property type="match status" value="1"/>
</dbReference>
<dbReference type="InterPro" id="IPR018490">
    <property type="entry name" value="cNMP-bd_dom_sf"/>
</dbReference>
<keyword evidence="6" id="KW-0560">Oxidoreductase</keyword>
<keyword evidence="4" id="KW-0274">FAD</keyword>
<dbReference type="InterPro" id="IPR036188">
    <property type="entry name" value="FAD/NAD-bd_sf"/>
</dbReference>
<name>A0A934UZX5_9PROT</name>
<evidence type="ECO:0000313" key="10">
    <source>
        <dbReference type="EMBL" id="MBK1697647.1"/>
    </source>
</evidence>
<dbReference type="AlphaFoldDB" id="A0A934UZX5"/>
<evidence type="ECO:0000256" key="8">
    <source>
        <dbReference type="ARBA" id="ARBA00047599"/>
    </source>
</evidence>
<evidence type="ECO:0000256" key="5">
    <source>
        <dbReference type="ARBA" id="ARBA00022946"/>
    </source>
</evidence>
<keyword evidence="3" id="KW-0285">Flavoprotein</keyword>
<dbReference type="CDD" id="cd00038">
    <property type="entry name" value="CAP_ED"/>
    <property type="match status" value="1"/>
</dbReference>
<dbReference type="Pfam" id="PF07992">
    <property type="entry name" value="Pyr_redox_2"/>
    <property type="match status" value="1"/>
</dbReference>
<dbReference type="InterPro" id="IPR014710">
    <property type="entry name" value="RmlC-like_jellyroll"/>
</dbReference>
<dbReference type="EMBL" id="NRRE01000026">
    <property type="protein sequence ID" value="MBK1697647.1"/>
    <property type="molecule type" value="Genomic_DNA"/>
</dbReference>
<keyword evidence="11" id="KW-1185">Reference proteome</keyword>
<dbReference type="PANTHER" id="PTHR43706">
    <property type="entry name" value="NADH DEHYDROGENASE"/>
    <property type="match status" value="1"/>
</dbReference>
<accession>A0A934UZX5</accession>
<reference evidence="10" key="2">
    <citation type="journal article" date="2020" name="Microorganisms">
        <title>Osmotic Adaptation and Compatible Solute Biosynthesis of Phototrophic Bacteria as Revealed from Genome Analyses.</title>
        <authorList>
            <person name="Imhoff J.F."/>
            <person name="Rahn T."/>
            <person name="Kunzel S."/>
            <person name="Keller A."/>
            <person name="Neulinger S.C."/>
        </authorList>
    </citation>
    <scope>NUCLEOTIDE SEQUENCE</scope>
    <source>
        <strain evidence="10">DSM 9154</strain>
    </source>
</reference>
<comment type="catalytic activity">
    <reaction evidence="8">
        <text>a quinone + NADH + H(+) = a quinol + NAD(+)</text>
        <dbReference type="Rhea" id="RHEA:46160"/>
        <dbReference type="ChEBI" id="CHEBI:15378"/>
        <dbReference type="ChEBI" id="CHEBI:24646"/>
        <dbReference type="ChEBI" id="CHEBI:57540"/>
        <dbReference type="ChEBI" id="CHEBI:57945"/>
        <dbReference type="ChEBI" id="CHEBI:132124"/>
        <dbReference type="EC" id="1.6.5.9"/>
    </reaction>
</comment>
<reference evidence="10" key="1">
    <citation type="submission" date="2017-08" db="EMBL/GenBank/DDBJ databases">
        <authorList>
            <person name="Imhoff J.F."/>
            <person name="Rahn T."/>
            <person name="Kuenzel S."/>
            <person name="Neulinger S.C."/>
        </authorList>
    </citation>
    <scope>NUCLEOTIDE SEQUENCE</scope>
    <source>
        <strain evidence="10">DSM 9154</strain>
    </source>
</reference>
<dbReference type="InterPro" id="IPR045024">
    <property type="entry name" value="NDH-2"/>
</dbReference>
<protein>
    <recommendedName>
        <fullName evidence="2">NADH:ubiquinone reductase (non-electrogenic)</fullName>
        <ecNumber evidence="2">1.6.5.9</ecNumber>
    </recommendedName>
</protein>
<evidence type="ECO:0000256" key="3">
    <source>
        <dbReference type="ARBA" id="ARBA00022630"/>
    </source>
</evidence>
<evidence type="ECO:0000256" key="7">
    <source>
        <dbReference type="ARBA" id="ARBA00023027"/>
    </source>
</evidence>
<dbReference type="Pfam" id="PF00027">
    <property type="entry name" value="cNMP_binding"/>
    <property type="match status" value="1"/>
</dbReference>
<dbReference type="InterPro" id="IPR000595">
    <property type="entry name" value="cNMP-bd_dom"/>
</dbReference>
<comment type="caution">
    <text evidence="10">The sequence shown here is derived from an EMBL/GenBank/DDBJ whole genome shotgun (WGS) entry which is preliminary data.</text>
</comment>
<dbReference type="Gene3D" id="3.50.50.100">
    <property type="match status" value="1"/>
</dbReference>
<evidence type="ECO:0000256" key="2">
    <source>
        <dbReference type="ARBA" id="ARBA00012637"/>
    </source>
</evidence>
<dbReference type="EC" id="1.6.5.9" evidence="2"/>
<evidence type="ECO:0000256" key="4">
    <source>
        <dbReference type="ARBA" id="ARBA00022827"/>
    </source>
</evidence>
<keyword evidence="7" id="KW-0520">NAD</keyword>